<comment type="similarity">
    <text evidence="6">Belongs to the fabD family.</text>
</comment>
<gene>
    <name evidence="9" type="ORF">C8N29_107106</name>
</gene>
<dbReference type="Gene3D" id="3.30.70.250">
    <property type="entry name" value="Malonyl-CoA ACP transacylase, ACP-binding"/>
    <property type="match status" value="1"/>
</dbReference>
<keyword evidence="4 6" id="KW-0012">Acyltransferase</keyword>
<dbReference type="GO" id="GO:0005829">
    <property type="term" value="C:cytosol"/>
    <property type="evidence" value="ECO:0007669"/>
    <property type="project" value="TreeGrafter"/>
</dbReference>
<accession>A0A2T5IZA3</accession>
<comment type="caution">
    <text evidence="9">The sequence shown here is derived from an EMBL/GenBank/DDBJ whole genome shotgun (WGS) entry which is preliminary data.</text>
</comment>
<evidence type="ECO:0000256" key="5">
    <source>
        <dbReference type="ARBA" id="ARBA00048462"/>
    </source>
</evidence>
<feature type="active site" evidence="7">
    <location>
        <position position="90"/>
    </location>
</feature>
<dbReference type="PANTHER" id="PTHR42681">
    <property type="entry name" value="MALONYL-COA-ACYL CARRIER PROTEIN TRANSACYLASE, MITOCHONDRIAL"/>
    <property type="match status" value="1"/>
</dbReference>
<dbReference type="EMBL" id="QAON01000007">
    <property type="protein sequence ID" value="PTQ89373.1"/>
    <property type="molecule type" value="Genomic_DNA"/>
</dbReference>
<comment type="catalytic activity">
    <reaction evidence="5 6">
        <text>holo-[ACP] + malonyl-CoA = malonyl-[ACP] + CoA</text>
        <dbReference type="Rhea" id="RHEA:41792"/>
        <dbReference type="Rhea" id="RHEA-COMP:9623"/>
        <dbReference type="Rhea" id="RHEA-COMP:9685"/>
        <dbReference type="ChEBI" id="CHEBI:57287"/>
        <dbReference type="ChEBI" id="CHEBI:57384"/>
        <dbReference type="ChEBI" id="CHEBI:64479"/>
        <dbReference type="ChEBI" id="CHEBI:78449"/>
        <dbReference type="EC" id="2.3.1.39"/>
    </reaction>
</comment>
<dbReference type="SMART" id="SM00827">
    <property type="entry name" value="PKS_AT"/>
    <property type="match status" value="1"/>
</dbReference>
<dbReference type="GO" id="GO:0006633">
    <property type="term" value="P:fatty acid biosynthetic process"/>
    <property type="evidence" value="ECO:0007669"/>
    <property type="project" value="TreeGrafter"/>
</dbReference>
<evidence type="ECO:0000256" key="2">
    <source>
        <dbReference type="ARBA" id="ARBA00018953"/>
    </source>
</evidence>
<name>A0A2T5IZA3_9GAMM</name>
<dbReference type="Pfam" id="PF00698">
    <property type="entry name" value="Acyl_transf_1"/>
    <property type="match status" value="1"/>
</dbReference>
<dbReference type="InterPro" id="IPR004410">
    <property type="entry name" value="Malonyl_CoA-ACP_transAc_FabD"/>
</dbReference>
<dbReference type="NCBIfam" id="TIGR00128">
    <property type="entry name" value="fabD"/>
    <property type="match status" value="1"/>
</dbReference>
<dbReference type="EC" id="2.3.1.39" evidence="1 6"/>
<feature type="active site" evidence="7">
    <location>
        <position position="199"/>
    </location>
</feature>
<dbReference type="FunFam" id="3.30.70.250:FF:000001">
    <property type="entry name" value="Malonyl CoA-acyl carrier protein transacylase"/>
    <property type="match status" value="1"/>
</dbReference>
<evidence type="ECO:0000313" key="10">
    <source>
        <dbReference type="Proteomes" id="UP000244223"/>
    </source>
</evidence>
<dbReference type="InterPro" id="IPR016036">
    <property type="entry name" value="Malonyl_transacylase_ACP-bd"/>
</dbReference>
<evidence type="ECO:0000256" key="1">
    <source>
        <dbReference type="ARBA" id="ARBA00013258"/>
    </source>
</evidence>
<dbReference type="PIRSF" id="PIRSF000446">
    <property type="entry name" value="Mct"/>
    <property type="match status" value="1"/>
</dbReference>
<evidence type="ECO:0000256" key="4">
    <source>
        <dbReference type="ARBA" id="ARBA00023315"/>
    </source>
</evidence>
<sequence>MTLAFVFPGQGSQQLGMLADVAAQYPLINQTFGEASDALGLDLWQLCQHNETDLHKTEYTQPVLLTAGVALWRVWRAFGGANPDYLAGHSLGEYTALVASGVISLADGVRLVSLRGRLMQQAVPMGLGAMAAILGLEDAEVLAACQSAASVGVVEAVNFNAPAQVVIAGETDAVHAAMKAATERGAKRALILPVSVPAHSSLMRPAAEKLADALENIDFHQAAIPVVQNVAARIEADSQAIRQALIAQLYSPVKWVATVEWLASQGVDRVIECGPGKVLCGLNKRIDKNLRCESLENASSLVNALAG</sequence>
<dbReference type="InterPro" id="IPR014043">
    <property type="entry name" value="Acyl_transferase_dom"/>
</dbReference>
<organism evidence="9 10">
    <name type="scientific">Agitococcus lubricus</name>
    <dbReference type="NCBI Taxonomy" id="1077255"/>
    <lineage>
        <taxon>Bacteria</taxon>
        <taxon>Pseudomonadati</taxon>
        <taxon>Pseudomonadota</taxon>
        <taxon>Gammaproteobacteria</taxon>
        <taxon>Moraxellales</taxon>
        <taxon>Moraxellaceae</taxon>
        <taxon>Agitococcus</taxon>
    </lineage>
</organism>
<proteinExistence type="inferred from homology"/>
<evidence type="ECO:0000256" key="7">
    <source>
        <dbReference type="PIRSR" id="PIRSR000446-1"/>
    </source>
</evidence>
<evidence type="ECO:0000259" key="8">
    <source>
        <dbReference type="SMART" id="SM00827"/>
    </source>
</evidence>
<dbReference type="Proteomes" id="UP000244223">
    <property type="component" value="Unassembled WGS sequence"/>
</dbReference>
<protein>
    <recommendedName>
        <fullName evidence="2 6">Malonyl CoA-acyl carrier protein transacylase</fullName>
        <ecNumber evidence="1 6">2.3.1.39</ecNumber>
    </recommendedName>
</protein>
<dbReference type="SUPFAM" id="SSF52151">
    <property type="entry name" value="FabD/lysophospholipase-like"/>
    <property type="match status" value="1"/>
</dbReference>
<feature type="domain" description="Malonyl-CoA:ACP transacylase (MAT)" evidence="8">
    <location>
        <begin position="6"/>
        <end position="303"/>
    </location>
</feature>
<keyword evidence="3 6" id="KW-0808">Transferase</keyword>
<dbReference type="GO" id="GO:0004314">
    <property type="term" value="F:[acyl-carrier-protein] S-malonyltransferase activity"/>
    <property type="evidence" value="ECO:0007669"/>
    <property type="project" value="UniProtKB-EC"/>
</dbReference>
<dbReference type="InterPro" id="IPR050858">
    <property type="entry name" value="Mal-CoA-ACP_Trans/PKS_FabD"/>
</dbReference>
<reference evidence="9 10" key="1">
    <citation type="submission" date="2018-04" db="EMBL/GenBank/DDBJ databases">
        <title>Genomic Encyclopedia of Archaeal and Bacterial Type Strains, Phase II (KMG-II): from individual species to whole genera.</title>
        <authorList>
            <person name="Goeker M."/>
        </authorList>
    </citation>
    <scope>NUCLEOTIDE SEQUENCE [LARGE SCALE GENOMIC DNA]</scope>
    <source>
        <strain evidence="9 10">DSM 5822</strain>
    </source>
</reference>
<evidence type="ECO:0000313" key="9">
    <source>
        <dbReference type="EMBL" id="PTQ89373.1"/>
    </source>
</evidence>
<dbReference type="AlphaFoldDB" id="A0A2T5IZA3"/>
<dbReference type="Gene3D" id="3.40.366.10">
    <property type="entry name" value="Malonyl-Coenzyme A Acyl Carrier Protein, domain 2"/>
    <property type="match status" value="1"/>
</dbReference>
<dbReference type="SUPFAM" id="SSF55048">
    <property type="entry name" value="Probable ACP-binding domain of malonyl-CoA ACP transacylase"/>
    <property type="match status" value="1"/>
</dbReference>
<evidence type="ECO:0000256" key="3">
    <source>
        <dbReference type="ARBA" id="ARBA00022679"/>
    </source>
</evidence>
<dbReference type="InterPro" id="IPR024925">
    <property type="entry name" value="Malonyl_CoA-ACP_transAc"/>
</dbReference>
<dbReference type="InterPro" id="IPR001227">
    <property type="entry name" value="Ac_transferase_dom_sf"/>
</dbReference>
<evidence type="ECO:0000256" key="6">
    <source>
        <dbReference type="PIRNR" id="PIRNR000446"/>
    </source>
</evidence>
<dbReference type="InterPro" id="IPR016035">
    <property type="entry name" value="Acyl_Trfase/lysoPLipase"/>
</dbReference>
<dbReference type="PANTHER" id="PTHR42681:SF1">
    <property type="entry name" value="MALONYL-COA-ACYL CARRIER PROTEIN TRANSACYLASE, MITOCHONDRIAL"/>
    <property type="match status" value="1"/>
</dbReference>
<keyword evidence="10" id="KW-1185">Reference proteome</keyword>